<evidence type="ECO:0000313" key="1">
    <source>
        <dbReference type="EMBL" id="KAG0553363.1"/>
    </source>
</evidence>
<dbReference type="Proteomes" id="UP000822688">
    <property type="component" value="Chromosome 12"/>
</dbReference>
<reference evidence="1" key="1">
    <citation type="submission" date="2020-06" db="EMBL/GenBank/DDBJ databases">
        <title>WGS assembly of Ceratodon purpureus strain R40.</title>
        <authorList>
            <person name="Carey S.B."/>
            <person name="Jenkins J."/>
            <person name="Shu S."/>
            <person name="Lovell J.T."/>
            <person name="Sreedasyam A."/>
            <person name="Maumus F."/>
            <person name="Tiley G.P."/>
            <person name="Fernandez-Pozo N."/>
            <person name="Barry K."/>
            <person name="Chen C."/>
            <person name="Wang M."/>
            <person name="Lipzen A."/>
            <person name="Daum C."/>
            <person name="Saski C.A."/>
            <person name="Payton A.C."/>
            <person name="Mcbreen J.C."/>
            <person name="Conrad R.E."/>
            <person name="Kollar L.M."/>
            <person name="Olsson S."/>
            <person name="Huttunen S."/>
            <person name="Landis J.B."/>
            <person name="Wickett N.J."/>
            <person name="Johnson M.G."/>
            <person name="Rensing S.A."/>
            <person name="Grimwood J."/>
            <person name="Schmutz J."/>
            <person name="Mcdaniel S.F."/>
        </authorList>
    </citation>
    <scope>NUCLEOTIDE SEQUENCE</scope>
    <source>
        <strain evidence="1">R40</strain>
    </source>
</reference>
<sequence>MHKDEARDHINTRIYIIWLRQLIFGTLEVYVANPKLSSSAAGALDLLMRLLSELLSALQVYLDELPEIFAENFQCLISSIQLACTMGGIQHQLRIHMRHS</sequence>
<accession>A0A8T0G275</accession>
<name>A0A8T0G275_CERPU</name>
<comment type="caution">
    <text evidence="1">The sequence shown here is derived from an EMBL/GenBank/DDBJ whole genome shotgun (WGS) entry which is preliminary data.</text>
</comment>
<gene>
    <name evidence="1" type="ORF">KC19_12G005600</name>
</gene>
<keyword evidence="2" id="KW-1185">Reference proteome</keyword>
<organism evidence="1 2">
    <name type="scientific">Ceratodon purpureus</name>
    <name type="common">Fire moss</name>
    <name type="synonym">Dicranum purpureum</name>
    <dbReference type="NCBI Taxonomy" id="3225"/>
    <lineage>
        <taxon>Eukaryota</taxon>
        <taxon>Viridiplantae</taxon>
        <taxon>Streptophyta</taxon>
        <taxon>Embryophyta</taxon>
        <taxon>Bryophyta</taxon>
        <taxon>Bryophytina</taxon>
        <taxon>Bryopsida</taxon>
        <taxon>Dicranidae</taxon>
        <taxon>Pseudoditrichales</taxon>
        <taxon>Ditrichaceae</taxon>
        <taxon>Ceratodon</taxon>
    </lineage>
</organism>
<protein>
    <submittedName>
        <fullName evidence="1">Uncharacterized protein</fullName>
    </submittedName>
</protein>
<dbReference type="AlphaFoldDB" id="A0A8T0G275"/>
<evidence type="ECO:0000313" key="2">
    <source>
        <dbReference type="Proteomes" id="UP000822688"/>
    </source>
</evidence>
<proteinExistence type="predicted"/>
<dbReference type="EMBL" id="CM026433">
    <property type="protein sequence ID" value="KAG0553363.1"/>
    <property type="molecule type" value="Genomic_DNA"/>
</dbReference>